<reference evidence="3 4" key="1">
    <citation type="journal article" date="2018" name="Antonie Van Leeuwenhoek">
        <title>Larkinella terrae sp. nov., isolated from soil on Jeju Island, South Korea.</title>
        <authorList>
            <person name="Ten L.N."/>
            <person name="Jeon J."/>
            <person name="Park S.J."/>
            <person name="Park S."/>
            <person name="Lee S.Y."/>
            <person name="Kim M.K."/>
            <person name="Jung H.Y."/>
        </authorList>
    </citation>
    <scope>NUCLEOTIDE SEQUENCE [LARGE SCALE GENOMIC DNA]</scope>
    <source>
        <strain evidence="3 4">KCTC 52001</strain>
    </source>
</reference>
<dbReference type="EMBL" id="WJXZ01000001">
    <property type="protein sequence ID" value="MRS60235.1"/>
    <property type="molecule type" value="Genomic_DNA"/>
</dbReference>
<evidence type="ECO:0000256" key="1">
    <source>
        <dbReference type="PROSITE-ProRule" id="PRU00169"/>
    </source>
</evidence>
<dbReference type="SUPFAM" id="SSF52172">
    <property type="entry name" value="CheY-like"/>
    <property type="match status" value="1"/>
</dbReference>
<dbReference type="InterPro" id="IPR001789">
    <property type="entry name" value="Sig_transdc_resp-reg_receiver"/>
</dbReference>
<sequence>MQAEIPDIVLTDVMMPRLDGIELNYADWSKTTKTPLISPS</sequence>
<proteinExistence type="predicted"/>
<protein>
    <recommendedName>
        <fullName evidence="2">Response regulatory domain-containing protein</fullName>
    </recommendedName>
</protein>
<keyword evidence="1" id="KW-0597">Phosphoprotein</keyword>
<accession>A0A7K0EER3</accession>
<dbReference type="Proteomes" id="UP000441754">
    <property type="component" value="Unassembled WGS sequence"/>
</dbReference>
<dbReference type="AlphaFoldDB" id="A0A7K0EER3"/>
<evidence type="ECO:0000259" key="2">
    <source>
        <dbReference type="PROSITE" id="PS50110"/>
    </source>
</evidence>
<organism evidence="3 4">
    <name type="scientific">Larkinella terrae</name>
    <dbReference type="NCBI Taxonomy" id="2025311"/>
    <lineage>
        <taxon>Bacteria</taxon>
        <taxon>Pseudomonadati</taxon>
        <taxon>Bacteroidota</taxon>
        <taxon>Cytophagia</taxon>
        <taxon>Cytophagales</taxon>
        <taxon>Spirosomataceae</taxon>
        <taxon>Larkinella</taxon>
    </lineage>
</organism>
<comment type="caution">
    <text evidence="3">The sequence shown here is derived from an EMBL/GenBank/DDBJ whole genome shotgun (WGS) entry which is preliminary data.</text>
</comment>
<gene>
    <name evidence="3" type="ORF">GJJ30_02945</name>
</gene>
<keyword evidence="4" id="KW-1185">Reference proteome</keyword>
<feature type="domain" description="Response regulatory" evidence="2">
    <location>
        <begin position="1"/>
        <end position="40"/>
    </location>
</feature>
<feature type="modified residue" description="4-aspartylphosphate" evidence="1">
    <location>
        <position position="12"/>
    </location>
</feature>
<evidence type="ECO:0000313" key="4">
    <source>
        <dbReference type="Proteomes" id="UP000441754"/>
    </source>
</evidence>
<dbReference type="PROSITE" id="PS50110">
    <property type="entry name" value="RESPONSE_REGULATORY"/>
    <property type="match status" value="1"/>
</dbReference>
<dbReference type="InterPro" id="IPR011006">
    <property type="entry name" value="CheY-like_superfamily"/>
</dbReference>
<name>A0A7K0EER3_9BACT</name>
<evidence type="ECO:0000313" key="3">
    <source>
        <dbReference type="EMBL" id="MRS60235.1"/>
    </source>
</evidence>
<dbReference type="GO" id="GO:0000160">
    <property type="term" value="P:phosphorelay signal transduction system"/>
    <property type="evidence" value="ECO:0007669"/>
    <property type="project" value="InterPro"/>
</dbReference>